<name>A0A0B8T4P4_9SPHI</name>
<feature type="domain" description="M23ase beta-sheet core" evidence="2">
    <location>
        <begin position="69"/>
        <end position="131"/>
    </location>
</feature>
<dbReference type="Proteomes" id="UP000031802">
    <property type="component" value="Unassembled WGS sequence"/>
</dbReference>
<dbReference type="InterPro" id="IPR016047">
    <property type="entry name" value="M23ase_b-sheet_dom"/>
</dbReference>
<dbReference type="AlphaFoldDB" id="A0A0B8T4P4"/>
<proteinExistence type="predicted"/>
<evidence type="ECO:0000313" key="3">
    <source>
        <dbReference type="EMBL" id="KGE15033.1"/>
    </source>
</evidence>
<accession>A0A0B8T4P4</accession>
<dbReference type="PATRIC" id="fig|1229276.3.peg.1302"/>
<dbReference type="InterPro" id="IPR011055">
    <property type="entry name" value="Dup_hybrid_motif"/>
</dbReference>
<dbReference type="CDD" id="cd12797">
    <property type="entry name" value="M23_peptidase"/>
    <property type="match status" value="1"/>
</dbReference>
<evidence type="ECO:0000259" key="2">
    <source>
        <dbReference type="Pfam" id="PF01551"/>
    </source>
</evidence>
<reference evidence="3 4" key="2">
    <citation type="journal article" date="2015" name="PLoS ONE">
        <title>Whole-Genome Optical Mapping and Finished Genome Sequence of Sphingobacterium deserti sp. nov., a New Species Isolated from the Western Desert of China.</title>
        <authorList>
            <person name="Teng C."/>
            <person name="Zhou Z."/>
            <person name="Molnar I."/>
            <person name="Li X."/>
            <person name="Tang R."/>
            <person name="Chen M."/>
            <person name="Wang L."/>
            <person name="Su S."/>
            <person name="Zhang W."/>
            <person name="Lin M."/>
        </authorList>
    </citation>
    <scope>NUCLEOTIDE SEQUENCE [LARGE SCALE GENOMIC DNA]</scope>
    <source>
        <strain evidence="4">ACCC05744</strain>
    </source>
</reference>
<feature type="domain" description="M23ase beta-sheet core" evidence="2">
    <location>
        <begin position="156"/>
        <end position="191"/>
    </location>
</feature>
<dbReference type="RefSeq" id="WP_241462381.1">
    <property type="nucleotide sequence ID" value="NZ_JJMU01000021.1"/>
</dbReference>
<dbReference type="EMBL" id="JJMU01000021">
    <property type="protein sequence ID" value="KGE15033.1"/>
    <property type="molecule type" value="Genomic_DNA"/>
</dbReference>
<dbReference type="STRING" id="1229276.DI53_1260"/>
<dbReference type="PANTHER" id="PTHR21666">
    <property type="entry name" value="PEPTIDASE-RELATED"/>
    <property type="match status" value="1"/>
</dbReference>
<dbReference type="Pfam" id="PF01551">
    <property type="entry name" value="Peptidase_M23"/>
    <property type="match status" value="2"/>
</dbReference>
<dbReference type="eggNOG" id="COG0739">
    <property type="taxonomic scope" value="Bacteria"/>
</dbReference>
<dbReference type="PANTHER" id="PTHR21666:SF285">
    <property type="entry name" value="M23 FAMILY METALLOPEPTIDASE"/>
    <property type="match status" value="1"/>
</dbReference>
<evidence type="ECO:0000313" key="4">
    <source>
        <dbReference type="Proteomes" id="UP000031802"/>
    </source>
</evidence>
<gene>
    <name evidence="3" type="ORF">DI53_1260</name>
</gene>
<organism evidence="3 4">
    <name type="scientific">Sphingobacterium deserti</name>
    <dbReference type="NCBI Taxonomy" id="1229276"/>
    <lineage>
        <taxon>Bacteria</taxon>
        <taxon>Pseudomonadati</taxon>
        <taxon>Bacteroidota</taxon>
        <taxon>Sphingobacteriia</taxon>
        <taxon>Sphingobacteriales</taxon>
        <taxon>Sphingobacteriaceae</taxon>
        <taxon>Sphingobacterium</taxon>
    </lineage>
</organism>
<protein>
    <submittedName>
        <fullName evidence="3">Peptidase M23</fullName>
    </submittedName>
</protein>
<comment type="caution">
    <text evidence="3">The sequence shown here is derived from an EMBL/GenBank/DDBJ whole genome shotgun (WGS) entry which is preliminary data.</text>
</comment>
<reference evidence="4" key="1">
    <citation type="submission" date="2014-04" db="EMBL/GenBank/DDBJ databases">
        <title>Whole-Genome optical mapping and complete genome sequence of Sphingobacterium deserti sp. nov., a new spaces isolated from desert in the west of China.</title>
        <authorList>
            <person name="Teng C."/>
            <person name="Zhou Z."/>
            <person name="Li X."/>
            <person name="Chen M."/>
            <person name="Lin M."/>
            <person name="Wang L."/>
            <person name="Su S."/>
            <person name="Zhang C."/>
            <person name="Zhang W."/>
        </authorList>
    </citation>
    <scope>NUCLEOTIDE SEQUENCE [LARGE SCALE GENOMIC DNA]</scope>
    <source>
        <strain evidence="4">ACCC05744</strain>
    </source>
</reference>
<sequence>MMECPGLPVKIIKKYSFLLICAALSFSSSNAQTDNIISSRTYPQGYFRNPLNIAMDASGTFGELRSTHFHAGDDYRTQQRIGLPLHAAAEGFVSRVRVQIGGGGNSVYIDHPNGYTTVYLHMDSFNDALTNIVRAEQYKQKRFDVDITVDPKLVPLKKGQVIGNAGNTGGSAGPHLHFEIRDTKSQHPLNPQLFGLRFTDRFNPTINSVMLYDLNDGIFNERTGRRPLSVRAVSTGRYALSTSAPIAVSGKFGLGISAIDRHRAGGFQNGVYSIELFLDGKAVSTVLFEELDFNTSRGIHSYIDYPHWKKTKAKVQKSFKDPGNPIDIFKGLTNNGIIELKEDKVYDAKYVVKDVQGNCNELNFQLKNERIANNRPKKNFGVALFRYNKENKYETADMQIQMPTGVLYDDLDFEYKTAAQPAGGYSLTHRLHHSLIPLFSSYNLRIKPTNLPTHLQSKALIASAENGAEGGKFENGWVTVNTRNFGSFYVAVDSIAPTIVPRNFNDGKNVAAQAKIDFTIRDNFSGIQSFHGYIDGEWVLMEYDSKNRHLWHRFDPSLAKGKHTFKLVVTDWKDNEKVYEASFSR</sequence>
<dbReference type="SUPFAM" id="SSF51261">
    <property type="entry name" value="Duplicated hybrid motif"/>
    <property type="match status" value="1"/>
</dbReference>
<keyword evidence="4" id="KW-1185">Reference proteome</keyword>
<dbReference type="InterPro" id="IPR050570">
    <property type="entry name" value="Cell_wall_metabolism_enzyme"/>
</dbReference>
<feature type="signal peptide" evidence="1">
    <location>
        <begin position="1"/>
        <end position="31"/>
    </location>
</feature>
<dbReference type="GO" id="GO:0004222">
    <property type="term" value="F:metalloendopeptidase activity"/>
    <property type="evidence" value="ECO:0007669"/>
    <property type="project" value="TreeGrafter"/>
</dbReference>
<dbReference type="Gene3D" id="2.70.70.10">
    <property type="entry name" value="Glucose Permease (Domain IIA)"/>
    <property type="match status" value="1"/>
</dbReference>
<evidence type="ECO:0000256" key="1">
    <source>
        <dbReference type="SAM" id="SignalP"/>
    </source>
</evidence>
<feature type="chain" id="PRO_5002124452" evidence="1">
    <location>
        <begin position="32"/>
        <end position="585"/>
    </location>
</feature>
<keyword evidence="1" id="KW-0732">Signal</keyword>